<dbReference type="AlphaFoldDB" id="A0A6M3M022"/>
<protein>
    <submittedName>
        <fullName evidence="1">Uncharacterized protein</fullName>
    </submittedName>
</protein>
<sequence length="90" mass="10720">MQFTIKCVKAFLARQGFVYTVRGYKMRDNDIFIKGLGKHKRIFVKEITDKKDLDQFVTCSGFNNTENWWSTILMFCGNHQKWLYLVEEAK</sequence>
<accession>A0A6M3M022</accession>
<name>A0A6M3M022_9ZZZZ</name>
<reference evidence="1" key="1">
    <citation type="submission" date="2020-03" db="EMBL/GenBank/DDBJ databases">
        <title>The deep terrestrial virosphere.</title>
        <authorList>
            <person name="Holmfeldt K."/>
            <person name="Nilsson E."/>
            <person name="Simone D."/>
            <person name="Lopez-Fernandez M."/>
            <person name="Wu X."/>
            <person name="de Brujin I."/>
            <person name="Lundin D."/>
            <person name="Andersson A."/>
            <person name="Bertilsson S."/>
            <person name="Dopson M."/>
        </authorList>
    </citation>
    <scope>NUCLEOTIDE SEQUENCE</scope>
    <source>
        <strain evidence="1">MM171A02173</strain>
        <strain evidence="2">MM171B00773</strain>
    </source>
</reference>
<organism evidence="1">
    <name type="scientific">viral metagenome</name>
    <dbReference type="NCBI Taxonomy" id="1070528"/>
    <lineage>
        <taxon>unclassified sequences</taxon>
        <taxon>metagenomes</taxon>
        <taxon>organismal metagenomes</taxon>
    </lineage>
</organism>
<proteinExistence type="predicted"/>
<evidence type="ECO:0000313" key="1">
    <source>
        <dbReference type="EMBL" id="QJA98178.1"/>
    </source>
</evidence>
<dbReference type="EMBL" id="MT143559">
    <property type="protein sequence ID" value="QJA98178.1"/>
    <property type="molecule type" value="Genomic_DNA"/>
</dbReference>
<dbReference type="EMBL" id="MT143841">
    <property type="protein sequence ID" value="QJB03359.1"/>
    <property type="molecule type" value="Genomic_DNA"/>
</dbReference>
<gene>
    <name evidence="1" type="ORF">MM171A02173_0003</name>
    <name evidence="2" type="ORF">MM171B00773_0011</name>
</gene>
<evidence type="ECO:0000313" key="2">
    <source>
        <dbReference type="EMBL" id="QJB03359.1"/>
    </source>
</evidence>